<gene>
    <name evidence="1" type="ORF">QPM17_14355</name>
</gene>
<evidence type="ECO:0000313" key="2">
    <source>
        <dbReference type="Proteomes" id="UP001227964"/>
    </source>
</evidence>
<sequence>MSSDFLELEAKDIIERAQPWTGSESAAWAWYRSTEIPSLGNLTAEDLVANGRGDEVRAYLDHLKSGGYS</sequence>
<dbReference type="RefSeq" id="WP_285391504.1">
    <property type="nucleotide sequence ID" value="NZ_JASSVS010000007.1"/>
</dbReference>
<protein>
    <recommendedName>
        <fullName evidence="3">Antitoxin Xre/MbcA/ParS-like toxin-binding domain-containing protein</fullName>
    </recommendedName>
</protein>
<keyword evidence="2" id="KW-1185">Reference proteome</keyword>
<reference evidence="1 2" key="1">
    <citation type="submission" date="2023-06" db="EMBL/GenBank/DDBJ databases">
        <title>Marinobacter azerbaijanicus a moderately halophilic, isolated from Urmia Lake in Azerbaijan region of Iran.</title>
        <authorList>
            <person name="Sanchez-Porro C."/>
            <person name="Aghdam E.M."/>
            <person name="Saheb S.M."/>
            <person name="Tarhriz V."/>
            <person name="Kazemi E."/>
            <person name="Ammozegar M.A."/>
            <person name="Ventosa A."/>
            <person name="Hejazi M.S."/>
        </authorList>
    </citation>
    <scope>NUCLEOTIDE SEQUENCE [LARGE SCALE GENOMIC DNA]</scope>
    <source>
        <strain evidence="1 2">TBZ242</strain>
    </source>
</reference>
<dbReference type="EMBL" id="JASSVS010000007">
    <property type="protein sequence ID" value="MDL0432323.1"/>
    <property type="molecule type" value="Genomic_DNA"/>
</dbReference>
<dbReference type="Proteomes" id="UP001227964">
    <property type="component" value="Unassembled WGS sequence"/>
</dbReference>
<comment type="caution">
    <text evidence="1">The sequence shown here is derived from an EMBL/GenBank/DDBJ whole genome shotgun (WGS) entry which is preliminary data.</text>
</comment>
<evidence type="ECO:0008006" key="3">
    <source>
        <dbReference type="Google" id="ProtNLM"/>
    </source>
</evidence>
<organism evidence="1 2">
    <name type="scientific">Marinobacter azerbaijanicus</name>
    <dbReference type="NCBI Taxonomy" id="3050455"/>
    <lineage>
        <taxon>Bacteria</taxon>
        <taxon>Pseudomonadati</taxon>
        <taxon>Pseudomonadota</taxon>
        <taxon>Gammaproteobacteria</taxon>
        <taxon>Pseudomonadales</taxon>
        <taxon>Marinobacteraceae</taxon>
        <taxon>Marinobacter</taxon>
    </lineage>
</organism>
<accession>A0ABT7IDT3</accession>
<proteinExistence type="predicted"/>
<name>A0ABT7IDT3_9GAMM</name>
<evidence type="ECO:0000313" key="1">
    <source>
        <dbReference type="EMBL" id="MDL0432323.1"/>
    </source>
</evidence>